<evidence type="ECO:0000313" key="9">
    <source>
        <dbReference type="EMBL" id="MCV9886798.1"/>
    </source>
</evidence>
<evidence type="ECO:0000256" key="7">
    <source>
        <dbReference type="RuleBase" id="RU003942"/>
    </source>
</evidence>
<dbReference type="PANTHER" id="PTHR30561:SF0">
    <property type="entry name" value="GUANIDINIUM EXPORTER"/>
    <property type="match status" value="1"/>
</dbReference>
<evidence type="ECO:0000256" key="6">
    <source>
        <dbReference type="ARBA" id="ARBA00023136"/>
    </source>
</evidence>
<organism evidence="9 10">
    <name type="scientific">Metabacillus halosaccharovorans</name>
    <dbReference type="NCBI Taxonomy" id="930124"/>
    <lineage>
        <taxon>Bacteria</taxon>
        <taxon>Bacillati</taxon>
        <taxon>Bacillota</taxon>
        <taxon>Bacilli</taxon>
        <taxon>Bacillales</taxon>
        <taxon>Bacillaceae</taxon>
        <taxon>Metabacillus</taxon>
    </lineage>
</organism>
<gene>
    <name evidence="9" type="ORF">OIH86_14260</name>
</gene>
<evidence type="ECO:0000256" key="4">
    <source>
        <dbReference type="ARBA" id="ARBA00022692"/>
    </source>
</evidence>
<feature type="transmembrane region" description="Helical" evidence="8">
    <location>
        <begin position="29"/>
        <end position="50"/>
    </location>
</feature>
<protein>
    <submittedName>
        <fullName evidence="9">Multidrug efflux SMR transporter</fullName>
    </submittedName>
</protein>
<keyword evidence="3" id="KW-1003">Cell membrane</keyword>
<feature type="transmembrane region" description="Helical" evidence="8">
    <location>
        <begin position="84"/>
        <end position="103"/>
    </location>
</feature>
<evidence type="ECO:0000256" key="5">
    <source>
        <dbReference type="ARBA" id="ARBA00022989"/>
    </source>
</evidence>
<dbReference type="InterPro" id="IPR045324">
    <property type="entry name" value="Small_multidrug_res"/>
</dbReference>
<evidence type="ECO:0000256" key="2">
    <source>
        <dbReference type="ARBA" id="ARBA00022448"/>
    </source>
</evidence>
<keyword evidence="6 8" id="KW-0472">Membrane</keyword>
<dbReference type="Pfam" id="PF00893">
    <property type="entry name" value="Multi_Drug_Res"/>
    <property type="match status" value="1"/>
</dbReference>
<reference evidence="9 10" key="1">
    <citation type="submission" date="2022-10" db="EMBL/GenBank/DDBJ databases">
        <title>Draft genome assembly of moderately radiation resistant bacterium Metabacillus halosaccharovorans.</title>
        <authorList>
            <person name="Pal S."/>
            <person name="Gopinathan A."/>
        </authorList>
    </citation>
    <scope>NUCLEOTIDE SEQUENCE [LARGE SCALE GENOMIC DNA]</scope>
    <source>
        <strain evidence="9 10">VITHBRA001</strain>
    </source>
</reference>
<dbReference type="PANTHER" id="PTHR30561">
    <property type="entry name" value="SMR FAMILY PROTON-DEPENDENT DRUG EFFLUX TRANSPORTER SUGE"/>
    <property type="match status" value="1"/>
</dbReference>
<dbReference type="InterPro" id="IPR037185">
    <property type="entry name" value="EmrE-like"/>
</dbReference>
<keyword evidence="5 8" id="KW-1133">Transmembrane helix</keyword>
<dbReference type="Gene3D" id="1.10.3730.20">
    <property type="match status" value="1"/>
</dbReference>
<dbReference type="RefSeq" id="WP_264143337.1">
    <property type="nucleotide sequence ID" value="NZ_JAOYEY010000043.1"/>
</dbReference>
<dbReference type="InterPro" id="IPR000390">
    <property type="entry name" value="Small_drug/metabolite_transptr"/>
</dbReference>
<dbReference type="EMBL" id="JAOYEY010000043">
    <property type="protein sequence ID" value="MCV9886798.1"/>
    <property type="molecule type" value="Genomic_DNA"/>
</dbReference>
<evidence type="ECO:0000256" key="1">
    <source>
        <dbReference type="ARBA" id="ARBA00004651"/>
    </source>
</evidence>
<proteinExistence type="inferred from homology"/>
<comment type="subcellular location">
    <subcellularLocation>
        <location evidence="1 7">Cell membrane</location>
        <topology evidence="1 7">Multi-pass membrane protein</topology>
    </subcellularLocation>
</comment>
<keyword evidence="4 7" id="KW-0812">Transmembrane</keyword>
<evidence type="ECO:0000256" key="8">
    <source>
        <dbReference type="SAM" id="Phobius"/>
    </source>
</evidence>
<dbReference type="SUPFAM" id="SSF103481">
    <property type="entry name" value="Multidrug resistance efflux transporter EmrE"/>
    <property type="match status" value="1"/>
</dbReference>
<keyword evidence="10" id="KW-1185">Reference proteome</keyword>
<evidence type="ECO:0000256" key="3">
    <source>
        <dbReference type="ARBA" id="ARBA00022475"/>
    </source>
</evidence>
<keyword evidence="2" id="KW-0813">Transport</keyword>
<sequence length="105" mass="11320">MDWFFLILAGLCEVAGVAAIARFNEKKNLLNGLFLVFGFGTSFLLLTLALETISMGTAYAVWTGIGTAGSALFGILFLKEPAEWKRVLFIALIISATVGLKFLPS</sequence>
<name>A0ABT3DIA5_9BACI</name>
<evidence type="ECO:0000313" key="10">
    <source>
        <dbReference type="Proteomes" id="UP001526147"/>
    </source>
</evidence>
<feature type="transmembrane region" description="Helical" evidence="8">
    <location>
        <begin position="57"/>
        <end position="78"/>
    </location>
</feature>
<dbReference type="Proteomes" id="UP001526147">
    <property type="component" value="Unassembled WGS sequence"/>
</dbReference>
<comment type="caution">
    <text evidence="9">The sequence shown here is derived from an EMBL/GenBank/DDBJ whole genome shotgun (WGS) entry which is preliminary data.</text>
</comment>
<comment type="similarity">
    <text evidence="7">Belongs to the drug/metabolite transporter (DMT) superfamily. Small multidrug resistance (SMR) (TC 2.A.7.1) family.</text>
</comment>
<accession>A0ABT3DIA5</accession>